<dbReference type="InterPro" id="IPR051258">
    <property type="entry name" value="Diverse_Substrate_Transporter"/>
</dbReference>
<feature type="transmembrane region" description="Helical" evidence="6">
    <location>
        <begin position="152"/>
        <end position="169"/>
    </location>
</feature>
<evidence type="ECO:0000256" key="4">
    <source>
        <dbReference type="ARBA" id="ARBA00022989"/>
    </source>
</evidence>
<name>A0A4V7ICM1_BIBTR</name>
<reference evidence="8 9" key="1">
    <citation type="journal article" date="2014" name="Genome Announc.">
        <title>Complete Closed Genome Sequences of Three Bibersteinia trehalosi Nasopharyngeal Isolates from Cattle with Shipping Fever.</title>
        <authorList>
            <person name="Harhay G.P."/>
            <person name="McVey D.S."/>
            <person name="Koren S."/>
            <person name="Phillippy A.M."/>
            <person name="Bono J."/>
            <person name="Harhay D.M."/>
            <person name="Clawson M.L."/>
            <person name="Heaton M.P."/>
            <person name="Chitko-McKown C.G."/>
            <person name="Korlach J."/>
            <person name="Smith T.P."/>
        </authorList>
    </citation>
    <scope>NUCLEOTIDE SEQUENCE [LARGE SCALE GENOMIC DNA]</scope>
    <source>
        <strain evidence="8 9">USDA-ARS-USMARC-188</strain>
    </source>
</reference>
<dbReference type="InterPro" id="IPR037185">
    <property type="entry name" value="EmrE-like"/>
</dbReference>
<dbReference type="EMBL" id="CP006954">
    <property type="protein sequence ID" value="AHG82840.1"/>
    <property type="molecule type" value="Genomic_DNA"/>
</dbReference>
<protein>
    <submittedName>
        <fullName evidence="8">RhaT protein</fullName>
    </submittedName>
</protein>
<evidence type="ECO:0000313" key="8">
    <source>
        <dbReference type="EMBL" id="AHG82840.1"/>
    </source>
</evidence>
<feature type="domain" description="EamA" evidence="7">
    <location>
        <begin position="153"/>
        <end position="282"/>
    </location>
</feature>
<organism evidence="8 9">
    <name type="scientific">Bibersteinia trehalosi USDA-ARS-USMARC-188</name>
    <dbReference type="NCBI Taxonomy" id="1263829"/>
    <lineage>
        <taxon>Bacteria</taxon>
        <taxon>Pseudomonadati</taxon>
        <taxon>Pseudomonadota</taxon>
        <taxon>Gammaproteobacteria</taxon>
        <taxon>Pasteurellales</taxon>
        <taxon>Pasteurellaceae</taxon>
        <taxon>Bibersteinia</taxon>
    </lineage>
</organism>
<feature type="transmembrane region" description="Helical" evidence="6">
    <location>
        <begin position="211"/>
        <end position="229"/>
    </location>
</feature>
<keyword evidence="2" id="KW-1003">Cell membrane</keyword>
<feature type="domain" description="EamA" evidence="7">
    <location>
        <begin position="9"/>
        <end position="138"/>
    </location>
</feature>
<evidence type="ECO:0000256" key="6">
    <source>
        <dbReference type="SAM" id="Phobius"/>
    </source>
</evidence>
<feature type="transmembrane region" description="Helical" evidence="6">
    <location>
        <begin position="268"/>
        <end position="285"/>
    </location>
</feature>
<dbReference type="Proteomes" id="UP000019091">
    <property type="component" value="Chromosome"/>
</dbReference>
<evidence type="ECO:0000259" key="7">
    <source>
        <dbReference type="Pfam" id="PF00892"/>
    </source>
</evidence>
<dbReference type="PANTHER" id="PTHR42920">
    <property type="entry name" value="OS03G0707200 PROTEIN-RELATED"/>
    <property type="match status" value="1"/>
</dbReference>
<evidence type="ECO:0000256" key="1">
    <source>
        <dbReference type="ARBA" id="ARBA00004651"/>
    </source>
</evidence>
<feature type="transmembrane region" description="Helical" evidence="6">
    <location>
        <begin position="123"/>
        <end position="140"/>
    </location>
</feature>
<evidence type="ECO:0000313" key="9">
    <source>
        <dbReference type="Proteomes" id="UP000019091"/>
    </source>
</evidence>
<sequence>MFMMQKYRGEWLLLLATLTAAFGWLFSKNAIVELPAVAFIALRFSFATLLFLPFALPQLKSLNRQQWRYAVFVGLSFCLYLFFWVMGVKYTTELGKGAFLLSLAMLAAPLIAWGLYRQRPIRRFWFALPSAIIGMYLLANNGTEQSGFQLDTLFFLFTAFWAAVQFVLNSRYAQHLPVLALTTIQLSMVAISASIYSALFETFPTQISSPTWLWLTLSVLIGTNARFLLQTWGQKLSDLGNGALIMILEPVWTLLLSTLFMAENLSTTKIMGSTFVLSALLIYRLNVMRQK</sequence>
<feature type="transmembrane region" description="Helical" evidence="6">
    <location>
        <begin position="98"/>
        <end position="116"/>
    </location>
</feature>
<dbReference type="InterPro" id="IPR000620">
    <property type="entry name" value="EamA_dom"/>
</dbReference>
<accession>A0A4V7ICM1</accession>
<dbReference type="OrthoDB" id="8370318at2"/>
<dbReference type="KEGG" id="btre:F542_21320"/>
<keyword evidence="4 6" id="KW-1133">Transmembrane helix</keyword>
<feature type="transmembrane region" description="Helical" evidence="6">
    <location>
        <begin position="37"/>
        <end position="55"/>
    </location>
</feature>
<keyword evidence="3 6" id="KW-0812">Transmembrane</keyword>
<feature type="transmembrane region" description="Helical" evidence="6">
    <location>
        <begin position="241"/>
        <end position="262"/>
    </location>
</feature>
<evidence type="ECO:0000256" key="2">
    <source>
        <dbReference type="ARBA" id="ARBA00022475"/>
    </source>
</evidence>
<evidence type="ECO:0000256" key="5">
    <source>
        <dbReference type="ARBA" id="ARBA00023136"/>
    </source>
</evidence>
<dbReference type="GO" id="GO:0005886">
    <property type="term" value="C:plasma membrane"/>
    <property type="evidence" value="ECO:0007669"/>
    <property type="project" value="UniProtKB-SubCell"/>
</dbReference>
<feature type="transmembrane region" description="Helical" evidence="6">
    <location>
        <begin position="67"/>
        <end position="86"/>
    </location>
</feature>
<dbReference type="SUPFAM" id="SSF103481">
    <property type="entry name" value="Multidrug resistance efflux transporter EmrE"/>
    <property type="match status" value="2"/>
</dbReference>
<dbReference type="PANTHER" id="PTHR42920:SF5">
    <property type="entry name" value="EAMA DOMAIN-CONTAINING PROTEIN"/>
    <property type="match status" value="1"/>
</dbReference>
<comment type="subcellular location">
    <subcellularLocation>
        <location evidence="1">Cell membrane</location>
        <topology evidence="1">Multi-pass membrane protein</topology>
    </subcellularLocation>
</comment>
<dbReference type="Pfam" id="PF00892">
    <property type="entry name" value="EamA"/>
    <property type="match status" value="2"/>
</dbReference>
<dbReference type="AlphaFoldDB" id="A0A4V7ICM1"/>
<proteinExistence type="predicted"/>
<keyword evidence="5 6" id="KW-0472">Membrane</keyword>
<feature type="transmembrane region" description="Helical" evidence="6">
    <location>
        <begin position="176"/>
        <end position="199"/>
    </location>
</feature>
<evidence type="ECO:0000256" key="3">
    <source>
        <dbReference type="ARBA" id="ARBA00022692"/>
    </source>
</evidence>
<gene>
    <name evidence="8" type="ORF">F542_21320</name>
</gene>